<evidence type="ECO:0000256" key="6">
    <source>
        <dbReference type="ARBA" id="ARBA00022833"/>
    </source>
</evidence>
<dbReference type="InterPro" id="IPR012340">
    <property type="entry name" value="NA-bd_OB-fold"/>
</dbReference>
<keyword evidence="7" id="KW-0539">Nucleus</keyword>
<protein>
    <submittedName>
        <fullName evidence="12">Minichromosome maintenance protein 10</fullName>
    </submittedName>
</protein>
<keyword evidence="4" id="KW-0479">Metal-binding</keyword>
<evidence type="ECO:0000313" key="13">
    <source>
        <dbReference type="Proteomes" id="UP001497600"/>
    </source>
</evidence>
<dbReference type="InterPro" id="IPR015408">
    <property type="entry name" value="Znf_Mcm10/DnaG"/>
</dbReference>
<dbReference type="SUPFAM" id="SSF50249">
    <property type="entry name" value="Nucleic acid-binding proteins"/>
    <property type="match status" value="1"/>
</dbReference>
<dbReference type="Pfam" id="PF22379">
    <property type="entry name" value="OB_MCM10"/>
    <property type="match status" value="1"/>
</dbReference>
<dbReference type="Gene3D" id="2.40.50.140">
    <property type="entry name" value="Nucleic acid-binding proteins"/>
    <property type="match status" value="1"/>
</dbReference>
<feature type="region of interest" description="Disordered" evidence="9">
    <location>
        <begin position="46"/>
        <end position="85"/>
    </location>
</feature>
<feature type="domain" description="MCM10 OB-fold" evidence="11">
    <location>
        <begin position="158"/>
        <end position="268"/>
    </location>
</feature>
<keyword evidence="3" id="KW-0235">DNA replication</keyword>
<evidence type="ECO:0000256" key="1">
    <source>
        <dbReference type="ARBA" id="ARBA00004123"/>
    </source>
</evidence>
<feature type="compositionally biased region" description="Polar residues" evidence="9">
    <location>
        <begin position="75"/>
        <end position="85"/>
    </location>
</feature>
<evidence type="ECO:0000256" key="3">
    <source>
        <dbReference type="ARBA" id="ARBA00022705"/>
    </source>
</evidence>
<comment type="subcellular location">
    <subcellularLocation>
        <location evidence="1">Nucleus</location>
    </subcellularLocation>
</comment>
<evidence type="ECO:0000256" key="5">
    <source>
        <dbReference type="ARBA" id="ARBA00022771"/>
    </source>
</evidence>
<keyword evidence="8" id="KW-0175">Coiled coil</keyword>
<feature type="compositionally biased region" description="Basic and acidic residues" evidence="9">
    <location>
        <begin position="46"/>
        <end position="56"/>
    </location>
</feature>
<evidence type="ECO:0000259" key="11">
    <source>
        <dbReference type="Pfam" id="PF22379"/>
    </source>
</evidence>
<organism evidence="12 13">
    <name type="scientific">[Candida] anglica</name>
    <dbReference type="NCBI Taxonomy" id="148631"/>
    <lineage>
        <taxon>Eukaryota</taxon>
        <taxon>Fungi</taxon>
        <taxon>Dikarya</taxon>
        <taxon>Ascomycota</taxon>
        <taxon>Saccharomycotina</taxon>
        <taxon>Pichiomycetes</taxon>
        <taxon>Debaryomycetaceae</taxon>
        <taxon>Kurtzmaniella</taxon>
    </lineage>
</organism>
<dbReference type="Pfam" id="PF09329">
    <property type="entry name" value="zf-primase"/>
    <property type="match status" value="1"/>
</dbReference>
<keyword evidence="13" id="KW-1185">Reference proteome</keyword>
<evidence type="ECO:0000256" key="9">
    <source>
        <dbReference type="SAM" id="MobiDB-lite"/>
    </source>
</evidence>
<evidence type="ECO:0000256" key="2">
    <source>
        <dbReference type="ARBA" id="ARBA00009679"/>
    </source>
</evidence>
<sequence>MSLEDPRDDVVNQTVLTESSGDELADLAKEYEAKARRIMERKRLAKENKKLNEEKLQAQVTRSRSPSPIRKRTLPSGTLNAGVTKSQEDITEQRIQQQVEIIQRKREMMKTTHKSAFAKTFQTTSKLPKTQDLVTDKVFSFKDIPKPIDLTVDEKDPYTQLNLRKRYYTSEQLQTLLGHVKILVIEKFFAKVHAPLFHEPEYPNWAISGIVLSKSETKYTSDKKQKYMKLSVGDFHLSVDIMLFGDAYLKYWKVRVGDVVCILNPTIKPFRLALTTNGSSSSQQQQNSSPRGFNLVLDDDSECILEIGAARDLGYCKSIKRDGHRCSTPVNMTKSDYCNFHQELAIRKSGNKRMELNGSVTLKSPTRRDGSKQAMYVGRTGNNLSKSSTHITTDYTNYKPQTSNLYYANDTGKAFFRDEYSNPKILENLSEKRRKLKDAKEDANLQRKLESIKSQSSLKTLGLSKGMTSPVAKSDKVAFNPNLLNKIGFNPAATSTVGMNAHDGVYKSPTRRRKMLSENLQELFELSNSNASKKLTASMEDKIDKQTQWKKTMDNLERYRNTKEGTKKPSGALLAAPNISDPFLDSGSDSDIEIEFGNDLEKEKYTKMARGGNNITGKK</sequence>
<evidence type="ECO:0000256" key="7">
    <source>
        <dbReference type="ARBA" id="ARBA00023242"/>
    </source>
</evidence>
<proteinExistence type="inferred from homology"/>
<gene>
    <name evidence="12" type="primary">MCM10</name>
    <name evidence="12" type="ORF">CAAN4_A07602</name>
</gene>
<dbReference type="EMBL" id="OZ004253">
    <property type="protein sequence ID" value="CAK7893509.1"/>
    <property type="molecule type" value="Genomic_DNA"/>
</dbReference>
<dbReference type="Proteomes" id="UP001497600">
    <property type="component" value="Chromosome A"/>
</dbReference>
<evidence type="ECO:0000256" key="8">
    <source>
        <dbReference type="SAM" id="Coils"/>
    </source>
</evidence>
<dbReference type="PANTHER" id="PTHR13454">
    <property type="entry name" value="PROTEIN MCM10 HOMOLOG"/>
    <property type="match status" value="1"/>
</dbReference>
<dbReference type="PANTHER" id="PTHR13454:SF11">
    <property type="entry name" value="PROTEIN MCM10 HOMOLOG"/>
    <property type="match status" value="1"/>
</dbReference>
<comment type="similarity">
    <text evidence="2">Belongs to the MCM10 family.</text>
</comment>
<dbReference type="InterPro" id="IPR055065">
    <property type="entry name" value="OB_MCM10"/>
</dbReference>
<keyword evidence="6" id="KW-0862">Zinc</keyword>
<name>A0ABP0E9G3_9ASCO</name>
<reference evidence="12 13" key="1">
    <citation type="submission" date="2024-01" db="EMBL/GenBank/DDBJ databases">
        <authorList>
            <consortium name="Genoscope - CEA"/>
            <person name="William W."/>
        </authorList>
    </citation>
    <scope>NUCLEOTIDE SEQUENCE [LARGE SCALE GENOMIC DNA]</scope>
    <source>
        <strain evidence="12 13">29B2s-10</strain>
    </source>
</reference>
<evidence type="ECO:0000313" key="12">
    <source>
        <dbReference type="EMBL" id="CAK7893509.1"/>
    </source>
</evidence>
<feature type="coiled-coil region" evidence="8">
    <location>
        <begin position="422"/>
        <end position="449"/>
    </location>
</feature>
<feature type="domain" description="Zinc finger Mcm10/DnaG-type" evidence="10">
    <location>
        <begin position="308"/>
        <end position="353"/>
    </location>
</feature>
<keyword evidence="5" id="KW-0863">Zinc-finger</keyword>
<evidence type="ECO:0000256" key="4">
    <source>
        <dbReference type="ARBA" id="ARBA00022723"/>
    </source>
</evidence>
<accession>A0ABP0E9G3</accession>
<dbReference type="InterPro" id="IPR040184">
    <property type="entry name" value="Mcm10"/>
</dbReference>
<feature type="region of interest" description="Disordered" evidence="9">
    <location>
        <begin position="562"/>
        <end position="587"/>
    </location>
</feature>
<evidence type="ECO:0000259" key="10">
    <source>
        <dbReference type="Pfam" id="PF09329"/>
    </source>
</evidence>